<dbReference type="PANTHER" id="PTHR42709">
    <property type="entry name" value="ALKALINE PHOSPHATASE LIKE PROTEIN"/>
    <property type="match status" value="1"/>
</dbReference>
<dbReference type="EMBL" id="VIWT01000001">
    <property type="protein sequence ID" value="TWF96702.1"/>
    <property type="molecule type" value="Genomic_DNA"/>
</dbReference>
<evidence type="ECO:0000256" key="4">
    <source>
        <dbReference type="ARBA" id="ARBA00022692"/>
    </source>
</evidence>
<evidence type="ECO:0000256" key="2">
    <source>
        <dbReference type="ARBA" id="ARBA00010792"/>
    </source>
</evidence>
<organism evidence="9 10">
    <name type="scientific">Kitasatospora viridis</name>
    <dbReference type="NCBI Taxonomy" id="281105"/>
    <lineage>
        <taxon>Bacteria</taxon>
        <taxon>Bacillati</taxon>
        <taxon>Actinomycetota</taxon>
        <taxon>Actinomycetes</taxon>
        <taxon>Kitasatosporales</taxon>
        <taxon>Streptomycetaceae</taxon>
        <taxon>Kitasatospora</taxon>
    </lineage>
</organism>
<comment type="caution">
    <text evidence="9">The sequence shown here is derived from an EMBL/GenBank/DDBJ whole genome shotgun (WGS) entry which is preliminary data.</text>
</comment>
<keyword evidence="10" id="KW-1185">Reference proteome</keyword>
<sequence length="220" mass="23144">MTAALATAPAPAPATTPELPGPLAALAPFLEHYGYLAVGLLVLLDNAALPVPGQTVLILAAVYAGAGRLSLAGVVTVALAAAVLGDSLGYLLGRSGGRALVHRWGRYVGLTAARQQKAEEFFTRNGGKVVVVARFIDGLRQTNGIIAGTTEMPWRRFLLWNTLGAVLWVGAWSSAGYLAGSDIGEVYHQALRYQLLLLAVAAALVIALVLRRVIRARRRG</sequence>
<dbReference type="InterPro" id="IPR032816">
    <property type="entry name" value="VTT_dom"/>
</dbReference>
<dbReference type="Proteomes" id="UP000317940">
    <property type="component" value="Unassembled WGS sequence"/>
</dbReference>
<keyword evidence="3" id="KW-1003">Cell membrane</keyword>
<feature type="transmembrane region" description="Helical" evidence="7">
    <location>
        <begin position="35"/>
        <end position="63"/>
    </location>
</feature>
<name>A0A561UBG5_9ACTN</name>
<keyword evidence="6 7" id="KW-0472">Membrane</keyword>
<feature type="transmembrane region" description="Helical" evidence="7">
    <location>
        <begin position="191"/>
        <end position="210"/>
    </location>
</feature>
<keyword evidence="4 7" id="KW-0812">Transmembrane</keyword>
<dbReference type="RefSeq" id="WP_145903019.1">
    <property type="nucleotide sequence ID" value="NZ_BAAAMZ010000004.1"/>
</dbReference>
<accession>A0A561UBG5</accession>
<protein>
    <submittedName>
        <fullName evidence="9">Membrane protein DedA with SNARE-associated domain</fullName>
    </submittedName>
</protein>
<proteinExistence type="inferred from homology"/>
<dbReference type="GO" id="GO:0005886">
    <property type="term" value="C:plasma membrane"/>
    <property type="evidence" value="ECO:0007669"/>
    <property type="project" value="UniProtKB-SubCell"/>
</dbReference>
<dbReference type="AlphaFoldDB" id="A0A561UBG5"/>
<evidence type="ECO:0000256" key="5">
    <source>
        <dbReference type="ARBA" id="ARBA00022989"/>
    </source>
</evidence>
<dbReference type="Pfam" id="PF09335">
    <property type="entry name" value="VTT_dom"/>
    <property type="match status" value="1"/>
</dbReference>
<feature type="transmembrane region" description="Helical" evidence="7">
    <location>
        <begin position="157"/>
        <end position="179"/>
    </location>
</feature>
<evidence type="ECO:0000313" key="10">
    <source>
        <dbReference type="Proteomes" id="UP000317940"/>
    </source>
</evidence>
<gene>
    <name evidence="9" type="ORF">FHX73_11474</name>
</gene>
<evidence type="ECO:0000256" key="6">
    <source>
        <dbReference type="ARBA" id="ARBA00023136"/>
    </source>
</evidence>
<dbReference type="OrthoDB" id="9813426at2"/>
<evidence type="ECO:0000313" key="9">
    <source>
        <dbReference type="EMBL" id="TWF96702.1"/>
    </source>
</evidence>
<evidence type="ECO:0000256" key="7">
    <source>
        <dbReference type="SAM" id="Phobius"/>
    </source>
</evidence>
<dbReference type="InterPro" id="IPR051311">
    <property type="entry name" value="DedA_domain"/>
</dbReference>
<keyword evidence="5 7" id="KW-1133">Transmembrane helix</keyword>
<evidence type="ECO:0000256" key="3">
    <source>
        <dbReference type="ARBA" id="ARBA00022475"/>
    </source>
</evidence>
<evidence type="ECO:0000259" key="8">
    <source>
        <dbReference type="Pfam" id="PF09335"/>
    </source>
</evidence>
<reference evidence="9 10" key="1">
    <citation type="submission" date="2019-06" db="EMBL/GenBank/DDBJ databases">
        <title>Sequencing the genomes of 1000 actinobacteria strains.</title>
        <authorList>
            <person name="Klenk H.-P."/>
        </authorList>
    </citation>
    <scope>NUCLEOTIDE SEQUENCE [LARGE SCALE GENOMIC DNA]</scope>
    <source>
        <strain evidence="9 10">DSM 44826</strain>
    </source>
</reference>
<feature type="transmembrane region" description="Helical" evidence="7">
    <location>
        <begin position="69"/>
        <end position="93"/>
    </location>
</feature>
<feature type="domain" description="VTT" evidence="8">
    <location>
        <begin position="51"/>
        <end position="177"/>
    </location>
</feature>
<comment type="similarity">
    <text evidence="2">Belongs to the DedA family.</text>
</comment>
<comment type="subcellular location">
    <subcellularLocation>
        <location evidence="1">Cell membrane</location>
        <topology evidence="1">Multi-pass membrane protein</topology>
    </subcellularLocation>
</comment>
<evidence type="ECO:0000256" key="1">
    <source>
        <dbReference type="ARBA" id="ARBA00004651"/>
    </source>
</evidence>
<dbReference type="PANTHER" id="PTHR42709:SF6">
    <property type="entry name" value="UNDECAPRENYL PHOSPHATE TRANSPORTER A"/>
    <property type="match status" value="1"/>
</dbReference>